<keyword evidence="1" id="KW-0472">Membrane</keyword>
<feature type="transmembrane region" description="Helical" evidence="1">
    <location>
        <begin position="116"/>
        <end position="135"/>
    </location>
</feature>
<dbReference type="Pfam" id="PF01757">
    <property type="entry name" value="Acyl_transf_3"/>
    <property type="match status" value="1"/>
</dbReference>
<proteinExistence type="predicted"/>
<dbReference type="InterPro" id="IPR002656">
    <property type="entry name" value="Acyl_transf_3_dom"/>
</dbReference>
<feature type="transmembrane region" description="Helical" evidence="1">
    <location>
        <begin position="91"/>
        <end position="109"/>
    </location>
</feature>
<evidence type="ECO:0000259" key="2">
    <source>
        <dbReference type="Pfam" id="PF01757"/>
    </source>
</evidence>
<dbReference type="GO" id="GO:0016020">
    <property type="term" value="C:membrane"/>
    <property type="evidence" value="ECO:0007669"/>
    <property type="project" value="TreeGrafter"/>
</dbReference>
<feature type="transmembrane region" description="Helical" evidence="1">
    <location>
        <begin position="221"/>
        <end position="246"/>
    </location>
</feature>
<feature type="transmembrane region" description="Helical" evidence="1">
    <location>
        <begin position="290"/>
        <end position="308"/>
    </location>
</feature>
<dbReference type="AlphaFoldDB" id="A0A2S6N1E3"/>
<feature type="transmembrane region" description="Helical" evidence="1">
    <location>
        <begin position="141"/>
        <end position="164"/>
    </location>
</feature>
<gene>
    <name evidence="3" type="ORF">CCS01_24150</name>
</gene>
<dbReference type="Proteomes" id="UP000239724">
    <property type="component" value="Unassembled WGS sequence"/>
</dbReference>
<feature type="transmembrane region" description="Helical" evidence="1">
    <location>
        <begin position="53"/>
        <end position="71"/>
    </location>
</feature>
<keyword evidence="1" id="KW-0812">Transmembrane</keyword>
<dbReference type="EMBL" id="NHRY01000243">
    <property type="protein sequence ID" value="PPQ28432.1"/>
    <property type="molecule type" value="Genomic_DNA"/>
</dbReference>
<comment type="caution">
    <text evidence="3">The sequence shown here is derived from an EMBL/GenBank/DDBJ whole genome shotgun (WGS) entry which is preliminary data.</text>
</comment>
<keyword evidence="1" id="KW-1133">Transmembrane helix</keyword>
<dbReference type="InterPro" id="IPR050879">
    <property type="entry name" value="Acyltransferase_3"/>
</dbReference>
<keyword evidence="4" id="KW-1185">Reference proteome</keyword>
<feature type="domain" description="Acyltransferase 3" evidence="2">
    <location>
        <begin position="19"/>
        <end position="300"/>
    </location>
</feature>
<reference evidence="3 4" key="1">
    <citation type="journal article" date="2018" name="Arch. Microbiol.">
        <title>New insights into the metabolic potential of the phototrophic purple bacterium Rhodopila globiformis DSM 161(T) from its draft genome sequence and evidence for a vanadium-dependent nitrogenase.</title>
        <authorList>
            <person name="Imhoff J.F."/>
            <person name="Rahn T."/>
            <person name="Kunzel S."/>
            <person name="Neulinger S.C."/>
        </authorList>
    </citation>
    <scope>NUCLEOTIDE SEQUENCE [LARGE SCALE GENOMIC DNA]</scope>
    <source>
        <strain evidence="3 4">DSM 161</strain>
    </source>
</reference>
<dbReference type="PANTHER" id="PTHR23028:SF53">
    <property type="entry name" value="ACYL_TRANSF_3 DOMAIN-CONTAINING PROTEIN"/>
    <property type="match status" value="1"/>
</dbReference>
<feature type="transmembrane region" description="Helical" evidence="1">
    <location>
        <begin position="184"/>
        <end position="209"/>
    </location>
</feature>
<evidence type="ECO:0000313" key="4">
    <source>
        <dbReference type="Proteomes" id="UP000239724"/>
    </source>
</evidence>
<feature type="transmembrane region" description="Helical" evidence="1">
    <location>
        <begin position="258"/>
        <end position="278"/>
    </location>
</feature>
<organism evidence="3 4">
    <name type="scientific">Rhodopila globiformis</name>
    <name type="common">Rhodopseudomonas globiformis</name>
    <dbReference type="NCBI Taxonomy" id="1071"/>
    <lineage>
        <taxon>Bacteria</taxon>
        <taxon>Pseudomonadati</taxon>
        <taxon>Pseudomonadota</taxon>
        <taxon>Alphaproteobacteria</taxon>
        <taxon>Acetobacterales</taxon>
        <taxon>Acetobacteraceae</taxon>
        <taxon>Rhodopila</taxon>
    </lineage>
</organism>
<evidence type="ECO:0000256" key="1">
    <source>
        <dbReference type="SAM" id="Phobius"/>
    </source>
</evidence>
<sequence>MREFSGGLLWQINPYGQDAVTVFFVLSGFVIAYVTHRRETDAGTYALHRAARIYSVAVPALLLTLMLDSLSSHFGKSTSILTHWTAARDAISFPLGVAFLGEVWSGHLFPGTNGPYWSLGFEVPYYLIFGIVHFGRRPWNWIGALLLLAVFGPKIALMFASWLIGLTCYRVSIRVPCSYTRTGLVLWLTSTVALIAIAALETVGVPIYQPLELTLADMHSYLHYLLLSLMVGINILGLHLASDALLPVARRIGRPIGWLAGASFSLYLFHMPLIIFVAEVSPWPVTAWPTRTMVFIGVPLAALALAEITERRKDLWRDGLLTMANRLRLVSWAVILRGGGP</sequence>
<dbReference type="OrthoDB" id="9796461at2"/>
<dbReference type="GO" id="GO:0016747">
    <property type="term" value="F:acyltransferase activity, transferring groups other than amino-acyl groups"/>
    <property type="evidence" value="ECO:0007669"/>
    <property type="project" value="InterPro"/>
</dbReference>
<dbReference type="PANTHER" id="PTHR23028">
    <property type="entry name" value="ACETYLTRANSFERASE"/>
    <property type="match status" value="1"/>
</dbReference>
<dbReference type="GO" id="GO:0000271">
    <property type="term" value="P:polysaccharide biosynthetic process"/>
    <property type="evidence" value="ECO:0007669"/>
    <property type="project" value="TreeGrafter"/>
</dbReference>
<name>A0A2S6N1E3_RHOGL</name>
<protein>
    <recommendedName>
        <fullName evidence="2">Acyltransferase 3 domain-containing protein</fullName>
    </recommendedName>
</protein>
<accession>A0A2S6N1E3</accession>
<evidence type="ECO:0000313" key="3">
    <source>
        <dbReference type="EMBL" id="PPQ28432.1"/>
    </source>
</evidence>
<feature type="transmembrane region" description="Helical" evidence="1">
    <location>
        <begin position="15"/>
        <end position="33"/>
    </location>
</feature>